<name>A0ABQ0A7F2_9GAMM</name>
<comment type="caution">
    <text evidence="2">The sequence shown here is derived from an EMBL/GenBank/DDBJ whole genome shotgun (WGS) entry which is preliminary data.</text>
</comment>
<protein>
    <submittedName>
        <fullName evidence="2">Uncharacterized protein</fullName>
    </submittedName>
</protein>
<reference evidence="2 3" key="1">
    <citation type="submission" date="2024-04" db="EMBL/GenBank/DDBJ databases">
        <title>Draft genome sequence of Sessilibacter corallicola NBRC 116591.</title>
        <authorList>
            <person name="Miyakawa T."/>
            <person name="Kusuya Y."/>
            <person name="Miura T."/>
        </authorList>
    </citation>
    <scope>NUCLEOTIDE SEQUENCE [LARGE SCALE GENOMIC DNA]</scope>
    <source>
        <strain evidence="2 3">KU-00831-HH</strain>
    </source>
</reference>
<sequence length="56" mass="6343">MTSQEKSLIIKTKKTTKSLPNPKRCSDDDLKLAMIQSKKGIMQHGKNSNQVIIEEE</sequence>
<gene>
    <name evidence="2" type="ORF">NBRC116591_13760</name>
</gene>
<keyword evidence="3" id="KW-1185">Reference proteome</keyword>
<evidence type="ECO:0000313" key="2">
    <source>
        <dbReference type="EMBL" id="GAA6167566.1"/>
    </source>
</evidence>
<evidence type="ECO:0000313" key="3">
    <source>
        <dbReference type="Proteomes" id="UP001465153"/>
    </source>
</evidence>
<organism evidence="2 3">
    <name type="scientific">Sessilibacter corallicola</name>
    <dbReference type="NCBI Taxonomy" id="2904075"/>
    <lineage>
        <taxon>Bacteria</taxon>
        <taxon>Pseudomonadati</taxon>
        <taxon>Pseudomonadota</taxon>
        <taxon>Gammaproteobacteria</taxon>
        <taxon>Cellvibrionales</taxon>
        <taxon>Cellvibrionaceae</taxon>
        <taxon>Sessilibacter</taxon>
    </lineage>
</organism>
<dbReference type="Proteomes" id="UP001465153">
    <property type="component" value="Unassembled WGS sequence"/>
</dbReference>
<dbReference type="EMBL" id="BAABWN010000004">
    <property type="protein sequence ID" value="GAA6167566.1"/>
    <property type="molecule type" value="Genomic_DNA"/>
</dbReference>
<evidence type="ECO:0000256" key="1">
    <source>
        <dbReference type="SAM" id="MobiDB-lite"/>
    </source>
</evidence>
<proteinExistence type="predicted"/>
<feature type="compositionally biased region" description="Low complexity" evidence="1">
    <location>
        <begin position="1"/>
        <end position="10"/>
    </location>
</feature>
<dbReference type="RefSeq" id="WP_353302169.1">
    <property type="nucleotide sequence ID" value="NZ_BAABWN010000004.1"/>
</dbReference>
<accession>A0ABQ0A7F2</accession>
<feature type="region of interest" description="Disordered" evidence="1">
    <location>
        <begin position="1"/>
        <end position="27"/>
    </location>
</feature>